<dbReference type="Proteomes" id="UP000753961">
    <property type="component" value="Unassembled WGS sequence"/>
</dbReference>
<reference evidence="1" key="1">
    <citation type="submission" date="2021-06" db="EMBL/GenBank/DDBJ databases">
        <title>44 bacteria genomes isolated from Dapeng, Shenzhen.</title>
        <authorList>
            <person name="Zheng W."/>
            <person name="Yu S."/>
            <person name="Huang Y."/>
        </authorList>
    </citation>
    <scope>NUCLEOTIDE SEQUENCE</scope>
    <source>
        <strain evidence="1">DP5N28-2</strain>
    </source>
</reference>
<accession>A0A953HX04</accession>
<dbReference type="Gene3D" id="3.20.20.70">
    <property type="entry name" value="Aldolase class I"/>
    <property type="match status" value="1"/>
</dbReference>
<dbReference type="AlphaFoldDB" id="A0A953HX04"/>
<proteinExistence type="predicted"/>
<gene>
    <name evidence="1" type="ORF">KUV50_16245</name>
</gene>
<dbReference type="InterPro" id="IPR013785">
    <property type="entry name" value="Aldolase_TIM"/>
</dbReference>
<keyword evidence="2" id="KW-1185">Reference proteome</keyword>
<evidence type="ECO:0000313" key="1">
    <source>
        <dbReference type="EMBL" id="MBY5959706.1"/>
    </source>
</evidence>
<protein>
    <submittedName>
        <fullName evidence="1">Isopentenyl-diphosphate delta-isomerase</fullName>
    </submittedName>
</protein>
<dbReference type="PANTHER" id="PTHR43665:SF1">
    <property type="entry name" value="ISOPENTENYL-DIPHOSPHATE DELTA-ISOMERASE"/>
    <property type="match status" value="1"/>
</dbReference>
<dbReference type="InterPro" id="IPR011179">
    <property type="entry name" value="IPdP_isomerase"/>
</dbReference>
<dbReference type="GO" id="GO:0004452">
    <property type="term" value="F:isopentenyl-diphosphate delta-isomerase activity"/>
    <property type="evidence" value="ECO:0007669"/>
    <property type="project" value="InterPro"/>
</dbReference>
<dbReference type="GO" id="GO:0008299">
    <property type="term" value="P:isoprenoid biosynthetic process"/>
    <property type="evidence" value="ECO:0007669"/>
    <property type="project" value="InterPro"/>
</dbReference>
<evidence type="ECO:0000313" key="2">
    <source>
        <dbReference type="Proteomes" id="UP000753961"/>
    </source>
</evidence>
<comment type="caution">
    <text evidence="1">The sequence shown here is derived from an EMBL/GenBank/DDBJ whole genome shotgun (WGS) entry which is preliminary data.</text>
</comment>
<dbReference type="PANTHER" id="PTHR43665">
    <property type="entry name" value="ISOPENTENYL-DIPHOSPHATE DELTA-ISOMERASE"/>
    <property type="match status" value="1"/>
</dbReference>
<dbReference type="SUPFAM" id="SSF51395">
    <property type="entry name" value="FMN-linked oxidoreductases"/>
    <property type="match status" value="1"/>
</dbReference>
<dbReference type="GO" id="GO:0010181">
    <property type="term" value="F:FMN binding"/>
    <property type="evidence" value="ECO:0007669"/>
    <property type="project" value="InterPro"/>
</dbReference>
<dbReference type="EMBL" id="JAHVHU010000017">
    <property type="protein sequence ID" value="MBY5959706.1"/>
    <property type="molecule type" value="Genomic_DNA"/>
</dbReference>
<organism evidence="1 2">
    <name type="scientific">Membranihabitans marinus</name>
    <dbReference type="NCBI Taxonomy" id="1227546"/>
    <lineage>
        <taxon>Bacteria</taxon>
        <taxon>Pseudomonadati</taxon>
        <taxon>Bacteroidota</taxon>
        <taxon>Saprospiria</taxon>
        <taxon>Saprospirales</taxon>
        <taxon>Saprospiraceae</taxon>
        <taxon>Membranihabitans</taxon>
    </lineage>
</organism>
<name>A0A953HX04_9BACT</name>
<sequence>MKDTNLKDRKKDHIDLAFDSQIDHRRLDNRFFYEPLFSSHPSDRPAFEFTLAGKDLKSPFWVSSMTGGTEKAGMINRNLAKACAKYQMGMGLGSCRILLDTPESLPDFDLRPILGDKVPFFANIGIAQLEDALNKNHMDRWLELIHRLTADGLIVHINPLQEWMQPEGDRITAPPVETISRLLDEFPLPVIVKEVGQGMGKASLDALLRLPLEAIDFAANGGTNFTLVELLRSDAAKKDVFEGLTRIGHSAEEMVGLSNDLLKQNKDKYLTKNLIISGGVKGFLDGYYLHEKSLFPALIGQASALLKRALVSFEDLDEYLDNQHRGWALCQNYLALKNEVK</sequence>